<gene>
    <name evidence="1" type="ORF">F511_45763</name>
</gene>
<evidence type="ECO:0000313" key="1">
    <source>
        <dbReference type="EMBL" id="KZV06756.1"/>
    </source>
</evidence>
<reference evidence="1 2" key="1">
    <citation type="journal article" date="2015" name="Proc. Natl. Acad. Sci. U.S.A.">
        <title>The resurrection genome of Boea hygrometrica: A blueprint for survival of dehydration.</title>
        <authorList>
            <person name="Xiao L."/>
            <person name="Yang G."/>
            <person name="Zhang L."/>
            <person name="Yang X."/>
            <person name="Zhao S."/>
            <person name="Ji Z."/>
            <person name="Zhou Q."/>
            <person name="Hu M."/>
            <person name="Wang Y."/>
            <person name="Chen M."/>
            <person name="Xu Y."/>
            <person name="Jin H."/>
            <person name="Xiao X."/>
            <person name="Hu G."/>
            <person name="Bao F."/>
            <person name="Hu Y."/>
            <person name="Wan P."/>
            <person name="Li L."/>
            <person name="Deng X."/>
            <person name="Kuang T."/>
            <person name="Xiang C."/>
            <person name="Zhu J.K."/>
            <person name="Oliver M.J."/>
            <person name="He Y."/>
        </authorList>
    </citation>
    <scope>NUCLEOTIDE SEQUENCE [LARGE SCALE GENOMIC DNA]</scope>
    <source>
        <strain evidence="2">cv. XS01</strain>
    </source>
</reference>
<accession>A0A2Z7A2A5</accession>
<sequence>MAAAPPRMAAPHRAHWRAGDRALAARWPAVPCAIGCTHRRARCEEAARGDALVAHRIARLHRASRGRERPCASRDLMAAAAAVRRRLRQRCDG</sequence>
<dbReference type="AlphaFoldDB" id="A0A2Z7A2A5"/>
<dbReference type="Proteomes" id="UP000250235">
    <property type="component" value="Unassembled WGS sequence"/>
</dbReference>
<proteinExistence type="predicted"/>
<keyword evidence="2" id="KW-1185">Reference proteome</keyword>
<organism evidence="1 2">
    <name type="scientific">Dorcoceras hygrometricum</name>
    <dbReference type="NCBI Taxonomy" id="472368"/>
    <lineage>
        <taxon>Eukaryota</taxon>
        <taxon>Viridiplantae</taxon>
        <taxon>Streptophyta</taxon>
        <taxon>Embryophyta</taxon>
        <taxon>Tracheophyta</taxon>
        <taxon>Spermatophyta</taxon>
        <taxon>Magnoliopsida</taxon>
        <taxon>eudicotyledons</taxon>
        <taxon>Gunneridae</taxon>
        <taxon>Pentapetalae</taxon>
        <taxon>asterids</taxon>
        <taxon>lamiids</taxon>
        <taxon>Lamiales</taxon>
        <taxon>Gesneriaceae</taxon>
        <taxon>Didymocarpoideae</taxon>
        <taxon>Trichosporeae</taxon>
        <taxon>Loxocarpinae</taxon>
        <taxon>Dorcoceras</taxon>
    </lineage>
</organism>
<dbReference type="EMBL" id="KV062472">
    <property type="protein sequence ID" value="KZV06756.1"/>
    <property type="molecule type" value="Genomic_DNA"/>
</dbReference>
<evidence type="ECO:0000313" key="2">
    <source>
        <dbReference type="Proteomes" id="UP000250235"/>
    </source>
</evidence>
<protein>
    <submittedName>
        <fullName evidence="1">Uncharacterized protein</fullName>
    </submittedName>
</protein>
<name>A0A2Z7A2A5_9LAMI</name>